<reference evidence="1" key="1">
    <citation type="submission" date="2021-02" db="EMBL/GenBank/DDBJ databases">
        <title>Fulvivirga sp. S481 isolated from sea water.</title>
        <authorList>
            <person name="Bae S.S."/>
            <person name="Baek K."/>
        </authorList>
    </citation>
    <scope>NUCLEOTIDE SEQUENCE</scope>
    <source>
        <strain evidence="1">S481</strain>
    </source>
</reference>
<dbReference type="Proteomes" id="UP000662783">
    <property type="component" value="Chromosome"/>
</dbReference>
<name>A0A974WF51_9BACT</name>
<proteinExistence type="predicted"/>
<dbReference type="EMBL" id="CP070608">
    <property type="protein sequence ID" value="QSE97303.1"/>
    <property type="molecule type" value="Genomic_DNA"/>
</dbReference>
<keyword evidence="2" id="KW-1185">Reference proteome</keyword>
<sequence length="57" mass="6537">MKGIIAEILVVALMLVLFASCGPRPQYKTAKGKKKLKYYNSVQYDRVDVADYKKIRN</sequence>
<organism evidence="1 2">
    <name type="scientific">Fulvivirga lutea</name>
    <dbReference type="NCBI Taxonomy" id="2810512"/>
    <lineage>
        <taxon>Bacteria</taxon>
        <taxon>Pseudomonadati</taxon>
        <taxon>Bacteroidota</taxon>
        <taxon>Cytophagia</taxon>
        <taxon>Cytophagales</taxon>
        <taxon>Fulvivirgaceae</taxon>
        <taxon>Fulvivirga</taxon>
    </lineage>
</organism>
<dbReference type="AlphaFoldDB" id="A0A974WF51"/>
<dbReference type="RefSeq" id="WP_205721814.1">
    <property type="nucleotide sequence ID" value="NZ_CP070608.1"/>
</dbReference>
<gene>
    <name evidence="1" type="ORF">JR347_17225</name>
</gene>
<evidence type="ECO:0000313" key="1">
    <source>
        <dbReference type="EMBL" id="QSE97303.1"/>
    </source>
</evidence>
<protein>
    <recommendedName>
        <fullName evidence="3">Lipoprotein</fullName>
    </recommendedName>
</protein>
<dbReference type="KEGG" id="fuv:JR347_17225"/>
<evidence type="ECO:0008006" key="3">
    <source>
        <dbReference type="Google" id="ProtNLM"/>
    </source>
</evidence>
<dbReference type="PROSITE" id="PS51257">
    <property type="entry name" value="PROKAR_LIPOPROTEIN"/>
    <property type="match status" value="1"/>
</dbReference>
<evidence type="ECO:0000313" key="2">
    <source>
        <dbReference type="Proteomes" id="UP000662783"/>
    </source>
</evidence>
<accession>A0A974WF51</accession>